<dbReference type="Gene3D" id="3.40.190.10">
    <property type="entry name" value="Periplasmic binding protein-like II"/>
    <property type="match status" value="2"/>
</dbReference>
<name>A0A940S365_9RHOB</name>
<proteinExistence type="inferred from homology"/>
<dbReference type="PANTHER" id="PTHR43649:SF34">
    <property type="entry name" value="ABC TRANSPORTER PERIPLASMIC-BINDING PROTEIN YCJN-RELATED"/>
    <property type="match status" value="1"/>
</dbReference>
<dbReference type="GO" id="GO:0042597">
    <property type="term" value="C:periplasmic space"/>
    <property type="evidence" value="ECO:0007669"/>
    <property type="project" value="UniProtKB-SubCell"/>
</dbReference>
<keyword evidence="6" id="KW-1185">Reference proteome</keyword>
<evidence type="ECO:0000313" key="5">
    <source>
        <dbReference type="EMBL" id="MBP0484776.1"/>
    </source>
</evidence>
<comment type="similarity">
    <text evidence="2">Belongs to the bacterial solute-binding protein 1 family.</text>
</comment>
<comment type="subcellular location">
    <subcellularLocation>
        <location evidence="1">Periplasm</location>
    </subcellularLocation>
</comment>
<dbReference type="RefSeq" id="WP_209363434.1">
    <property type="nucleotide sequence ID" value="NZ_JAGISH010000017.1"/>
</dbReference>
<evidence type="ECO:0000256" key="1">
    <source>
        <dbReference type="ARBA" id="ARBA00004418"/>
    </source>
</evidence>
<dbReference type="Pfam" id="PF01547">
    <property type="entry name" value="SBP_bac_1"/>
    <property type="match status" value="1"/>
</dbReference>
<accession>A0A940S365</accession>
<dbReference type="InterPro" id="IPR050490">
    <property type="entry name" value="Bact_solute-bd_prot1"/>
</dbReference>
<evidence type="ECO:0000313" key="6">
    <source>
        <dbReference type="Proteomes" id="UP000675940"/>
    </source>
</evidence>
<organism evidence="5 6">
    <name type="scientific">Sagittula salina</name>
    <dbReference type="NCBI Taxonomy" id="2820268"/>
    <lineage>
        <taxon>Bacteria</taxon>
        <taxon>Pseudomonadati</taxon>
        <taxon>Pseudomonadota</taxon>
        <taxon>Alphaproteobacteria</taxon>
        <taxon>Rhodobacterales</taxon>
        <taxon>Roseobacteraceae</taxon>
        <taxon>Sagittula</taxon>
    </lineage>
</organism>
<evidence type="ECO:0000256" key="2">
    <source>
        <dbReference type="ARBA" id="ARBA00008520"/>
    </source>
</evidence>
<sequence length="385" mass="43277">MIVTDVDSINSTLTLESIAPRLEVDVALPATFGIPDLSENDAILPLDTFANVSESLEEAGPGGWYDGRLWGFQTDGDVYLMFYHAGMLEDPDEQKRYEDMFGRVLSVPLTWEELDRQMSFFHRPDEGRFGGCLFRSAGYSVWEWWARLHANGGHPFAQDAVSTLHLNAGVEALVEMKASSAHLTGSDLGLFENWRRYNKGDIYANIGWGGTQKSIHKPGAGMRGRVRHGPLPGKQGAPMAYFNWGWSYVVARNTPVPELAFAFCDFAVSPGPSADAVAAVEGYFDPFRNEHYNDPRIVEAYGASFLAEHRKAMRAPIPDLYLSRRSEYFEILGTWLQLALQGRTEPETALRNVSERWDIITEQVGKKLQAARWVQLLESYPPNYR</sequence>
<dbReference type="AlphaFoldDB" id="A0A940S365"/>
<keyword evidence="3" id="KW-0813">Transport</keyword>
<evidence type="ECO:0000256" key="4">
    <source>
        <dbReference type="ARBA" id="ARBA00022729"/>
    </source>
</evidence>
<dbReference type="Proteomes" id="UP000675940">
    <property type="component" value="Unassembled WGS sequence"/>
</dbReference>
<keyword evidence="4" id="KW-0732">Signal</keyword>
<reference evidence="5" key="1">
    <citation type="submission" date="2021-03" db="EMBL/GenBank/DDBJ databases">
        <title>Sagittula salina sp. nov. strain M10.9X isolated from the marine waste.</title>
        <authorList>
            <person name="Satari L."/>
            <person name="Molina-Menor E."/>
            <person name="Vidal-Verdu A."/>
            <person name="Pascual J."/>
            <person name="Pereto J."/>
            <person name="Porcar M."/>
        </authorList>
    </citation>
    <scope>NUCLEOTIDE SEQUENCE</scope>
    <source>
        <strain evidence="5">M10.9X</strain>
    </source>
</reference>
<dbReference type="PANTHER" id="PTHR43649">
    <property type="entry name" value="ARABINOSE-BINDING PROTEIN-RELATED"/>
    <property type="match status" value="1"/>
</dbReference>
<evidence type="ECO:0000256" key="3">
    <source>
        <dbReference type="ARBA" id="ARBA00022448"/>
    </source>
</evidence>
<comment type="caution">
    <text evidence="5">The sequence shown here is derived from an EMBL/GenBank/DDBJ whole genome shotgun (WGS) entry which is preliminary data.</text>
</comment>
<gene>
    <name evidence="5" type="ORF">J5474_20070</name>
</gene>
<dbReference type="InterPro" id="IPR006059">
    <property type="entry name" value="SBP"/>
</dbReference>
<dbReference type="EMBL" id="JAGISH010000017">
    <property type="protein sequence ID" value="MBP0484776.1"/>
    <property type="molecule type" value="Genomic_DNA"/>
</dbReference>
<dbReference type="SUPFAM" id="SSF53850">
    <property type="entry name" value="Periplasmic binding protein-like II"/>
    <property type="match status" value="1"/>
</dbReference>
<protein>
    <submittedName>
        <fullName evidence="5">Extracellular solute-binding protein</fullName>
    </submittedName>
</protein>